<feature type="compositionally biased region" description="Basic and acidic residues" evidence="1">
    <location>
        <begin position="78"/>
        <end position="103"/>
    </location>
</feature>
<name>A0ABQ5C8Z0_9ASTR</name>
<gene>
    <name evidence="2" type="ORF">Tco_0893312</name>
</gene>
<sequence length="357" mass="39954">MGSRLSKLELSQTALITDISAIREDTSDINSMMVEMFNAFKGQPFPTLTSSVTPTLALTHIPANVERENEANTTTEDPPSHTKGEIDAMDTENKQEQPEEPKQSTDANIEFISSSTPHPSKTSVTQAQPITTIASSVPQREGKGIATEAQSEPQRKLVKASSIIRPGPDAQILVPYTINGKLFNLTAEYIQAHMDKEDQIKRAKEEDKLIHPKVVITTQAGEKFKKAQDAEHDVLKRKHTEKARRSLELMKSKYENYIGTDGGTFDIHNPFAFGNFGISELDELREIIPKKKNAIVKDLMNSLSRRYERIKKTLKELRIKSALPAPIPKQDSTKPSGKKRKHMELEPEIKSPGLEYN</sequence>
<evidence type="ECO:0000313" key="3">
    <source>
        <dbReference type="Proteomes" id="UP001151760"/>
    </source>
</evidence>
<organism evidence="2 3">
    <name type="scientific">Tanacetum coccineum</name>
    <dbReference type="NCBI Taxonomy" id="301880"/>
    <lineage>
        <taxon>Eukaryota</taxon>
        <taxon>Viridiplantae</taxon>
        <taxon>Streptophyta</taxon>
        <taxon>Embryophyta</taxon>
        <taxon>Tracheophyta</taxon>
        <taxon>Spermatophyta</taxon>
        <taxon>Magnoliopsida</taxon>
        <taxon>eudicotyledons</taxon>
        <taxon>Gunneridae</taxon>
        <taxon>Pentapetalae</taxon>
        <taxon>asterids</taxon>
        <taxon>campanulids</taxon>
        <taxon>Asterales</taxon>
        <taxon>Asteraceae</taxon>
        <taxon>Asteroideae</taxon>
        <taxon>Anthemideae</taxon>
        <taxon>Anthemidinae</taxon>
        <taxon>Tanacetum</taxon>
    </lineage>
</organism>
<reference evidence="2" key="2">
    <citation type="submission" date="2022-01" db="EMBL/GenBank/DDBJ databases">
        <authorList>
            <person name="Yamashiro T."/>
            <person name="Shiraishi A."/>
            <person name="Satake H."/>
            <person name="Nakayama K."/>
        </authorList>
    </citation>
    <scope>NUCLEOTIDE SEQUENCE</scope>
</reference>
<keyword evidence="3" id="KW-1185">Reference proteome</keyword>
<protein>
    <submittedName>
        <fullName evidence="2">Uncharacterized protein</fullName>
    </submittedName>
</protein>
<dbReference type="Proteomes" id="UP001151760">
    <property type="component" value="Unassembled WGS sequence"/>
</dbReference>
<evidence type="ECO:0000313" key="2">
    <source>
        <dbReference type="EMBL" id="GJT23375.1"/>
    </source>
</evidence>
<accession>A0ABQ5C8Z0</accession>
<evidence type="ECO:0000256" key="1">
    <source>
        <dbReference type="SAM" id="MobiDB-lite"/>
    </source>
</evidence>
<feature type="region of interest" description="Disordered" evidence="1">
    <location>
        <begin position="111"/>
        <end position="130"/>
    </location>
</feature>
<feature type="region of interest" description="Disordered" evidence="1">
    <location>
        <begin position="321"/>
        <end position="357"/>
    </location>
</feature>
<dbReference type="EMBL" id="BQNB010014050">
    <property type="protein sequence ID" value="GJT23375.1"/>
    <property type="molecule type" value="Genomic_DNA"/>
</dbReference>
<comment type="caution">
    <text evidence="2">The sequence shown here is derived from an EMBL/GenBank/DDBJ whole genome shotgun (WGS) entry which is preliminary data.</text>
</comment>
<proteinExistence type="predicted"/>
<feature type="region of interest" description="Disordered" evidence="1">
    <location>
        <begin position="62"/>
        <end position="106"/>
    </location>
</feature>
<reference evidence="2" key="1">
    <citation type="journal article" date="2022" name="Int. J. Mol. Sci.">
        <title>Draft Genome of Tanacetum Coccineum: Genomic Comparison of Closely Related Tanacetum-Family Plants.</title>
        <authorList>
            <person name="Yamashiro T."/>
            <person name="Shiraishi A."/>
            <person name="Nakayama K."/>
            <person name="Satake H."/>
        </authorList>
    </citation>
    <scope>NUCLEOTIDE SEQUENCE</scope>
</reference>